<dbReference type="Pfam" id="PF20516">
    <property type="entry name" value="PDDEXK_12"/>
    <property type="match status" value="1"/>
</dbReference>
<protein>
    <recommendedName>
        <fullName evidence="1">PD-(D/E)XK nuclease-like domain-containing protein</fullName>
    </recommendedName>
</protein>
<sequence length="361" mass="41452">MLNRHRDSAEFAPGTFRVLPSHRAYTPRRYIPSRLPELLRDHHSRPPRIVRFRAVSFTQHRDQQPASLQLLWRGLARISGGDKIIPAGLREPLIDADIPDSAYFDAADTNDRPRWRCPPLDLVQETLARAATCLDEREGESSWNVEVHAPLLSFWVDFPILHLASISPSNSTSAQIVQAFKPKNAPSRNVDFCIMIRPQEASPEHEAIETLCRCRHGQTINHTDWGNLCKDPIAISIETKRQGENWDNAFLQMGTWQSAKWRSLHSGRERKLLLSSIEFMPGIIIQRHSWLFVATTLRSQKATLHHHVAIGDTGTELTIYKLVMSLQYLQRWVEESYWPGVQNRNPRHSLRLGMNEIPIQP</sequence>
<name>A0A0P7BNF3_9HYPO</name>
<dbReference type="STRING" id="78410.A0A0P7BNF3"/>
<gene>
    <name evidence="2" type="ORF">AK830_g4250</name>
</gene>
<accession>A0A0P7BNF3</accession>
<organism evidence="2 3">
    <name type="scientific">Neonectria ditissima</name>
    <dbReference type="NCBI Taxonomy" id="78410"/>
    <lineage>
        <taxon>Eukaryota</taxon>
        <taxon>Fungi</taxon>
        <taxon>Dikarya</taxon>
        <taxon>Ascomycota</taxon>
        <taxon>Pezizomycotina</taxon>
        <taxon>Sordariomycetes</taxon>
        <taxon>Hypocreomycetidae</taxon>
        <taxon>Hypocreales</taxon>
        <taxon>Nectriaceae</taxon>
        <taxon>Neonectria</taxon>
    </lineage>
</organism>
<reference evidence="2 3" key="1">
    <citation type="submission" date="2015-09" db="EMBL/GenBank/DDBJ databases">
        <title>Draft genome of a European isolate of the apple canker pathogen Neonectria ditissima.</title>
        <authorList>
            <person name="Gomez-Cortecero A."/>
            <person name="Harrison R.J."/>
            <person name="Armitage A.D."/>
        </authorList>
    </citation>
    <scope>NUCLEOTIDE SEQUENCE [LARGE SCALE GENOMIC DNA]</scope>
    <source>
        <strain evidence="2 3">R09/05</strain>
    </source>
</reference>
<proteinExistence type="predicted"/>
<dbReference type="Proteomes" id="UP000050424">
    <property type="component" value="Unassembled WGS sequence"/>
</dbReference>
<evidence type="ECO:0000313" key="3">
    <source>
        <dbReference type="Proteomes" id="UP000050424"/>
    </source>
</evidence>
<feature type="domain" description="PD-(D/E)XK nuclease-like" evidence="1">
    <location>
        <begin position="96"/>
        <end position="338"/>
    </location>
</feature>
<dbReference type="InterPro" id="IPR046797">
    <property type="entry name" value="PDDEXK_12"/>
</dbReference>
<dbReference type="EMBL" id="LKCW01000051">
    <property type="protein sequence ID" value="KPM42298.1"/>
    <property type="molecule type" value="Genomic_DNA"/>
</dbReference>
<evidence type="ECO:0000259" key="1">
    <source>
        <dbReference type="Pfam" id="PF20516"/>
    </source>
</evidence>
<dbReference type="AlphaFoldDB" id="A0A0P7BNF3"/>
<dbReference type="OrthoDB" id="4161186at2759"/>
<keyword evidence="3" id="KW-1185">Reference proteome</keyword>
<comment type="caution">
    <text evidence="2">The sequence shown here is derived from an EMBL/GenBank/DDBJ whole genome shotgun (WGS) entry which is preliminary data.</text>
</comment>
<evidence type="ECO:0000313" key="2">
    <source>
        <dbReference type="EMBL" id="KPM42298.1"/>
    </source>
</evidence>